<evidence type="ECO:0000256" key="6">
    <source>
        <dbReference type="ARBA" id="ARBA00022763"/>
    </source>
</evidence>
<comment type="subcellular location">
    <subcellularLocation>
        <location evidence="2">Chromosome</location>
    </subcellularLocation>
    <subcellularLocation>
        <location evidence="1">Nucleus</location>
    </subcellularLocation>
</comment>
<evidence type="ECO:0000256" key="2">
    <source>
        <dbReference type="ARBA" id="ARBA00004286"/>
    </source>
</evidence>
<accession>A0A250X3V3</accession>
<evidence type="ECO:0000256" key="4">
    <source>
        <dbReference type="ARBA" id="ARBA00022723"/>
    </source>
</evidence>
<evidence type="ECO:0000256" key="12">
    <source>
        <dbReference type="ARBA" id="ARBA00031556"/>
    </source>
</evidence>
<dbReference type="OrthoDB" id="549707at2759"/>
<evidence type="ECO:0000256" key="14">
    <source>
        <dbReference type="SAM" id="MobiDB-lite"/>
    </source>
</evidence>
<dbReference type="GO" id="GO:0005634">
    <property type="term" value="C:nucleus"/>
    <property type="evidence" value="ECO:0007669"/>
    <property type="project" value="UniProtKB-SubCell"/>
</dbReference>
<dbReference type="SUPFAM" id="SSF52113">
    <property type="entry name" value="BRCT domain"/>
    <property type="match status" value="1"/>
</dbReference>
<evidence type="ECO:0000256" key="1">
    <source>
        <dbReference type="ARBA" id="ARBA00004123"/>
    </source>
</evidence>
<gene>
    <name evidence="17" type="ORF">CEUSTIGMA_g5200.t1</name>
</gene>
<evidence type="ECO:0000256" key="7">
    <source>
        <dbReference type="ARBA" id="ARBA00022771"/>
    </source>
</evidence>
<feature type="domain" description="RING-type" evidence="15">
    <location>
        <begin position="20"/>
        <end position="62"/>
    </location>
</feature>
<proteinExistence type="predicted"/>
<evidence type="ECO:0000256" key="10">
    <source>
        <dbReference type="ARBA" id="ARBA00023242"/>
    </source>
</evidence>
<dbReference type="InterPro" id="IPR013083">
    <property type="entry name" value="Znf_RING/FYVE/PHD"/>
</dbReference>
<organism evidence="17 18">
    <name type="scientific">Chlamydomonas eustigma</name>
    <dbReference type="NCBI Taxonomy" id="1157962"/>
    <lineage>
        <taxon>Eukaryota</taxon>
        <taxon>Viridiplantae</taxon>
        <taxon>Chlorophyta</taxon>
        <taxon>core chlorophytes</taxon>
        <taxon>Chlorophyceae</taxon>
        <taxon>CS clade</taxon>
        <taxon>Chlamydomonadales</taxon>
        <taxon>Chlamydomonadaceae</taxon>
        <taxon>Chlamydomonas</taxon>
    </lineage>
</organism>
<keyword evidence="4" id="KW-0479">Metal-binding</keyword>
<dbReference type="InterPro" id="IPR001841">
    <property type="entry name" value="Znf_RING"/>
</dbReference>
<feature type="compositionally biased region" description="Polar residues" evidence="14">
    <location>
        <begin position="818"/>
        <end position="827"/>
    </location>
</feature>
<dbReference type="SMART" id="SM00184">
    <property type="entry name" value="RING"/>
    <property type="match status" value="1"/>
</dbReference>
<keyword evidence="6" id="KW-0227">DNA damage</keyword>
<dbReference type="InterPro" id="IPR017907">
    <property type="entry name" value="Znf_RING_CS"/>
</dbReference>
<evidence type="ECO:0000256" key="3">
    <source>
        <dbReference type="ARBA" id="ARBA00022454"/>
    </source>
</evidence>
<dbReference type="GO" id="GO:0008270">
    <property type="term" value="F:zinc ion binding"/>
    <property type="evidence" value="ECO:0007669"/>
    <property type="project" value="UniProtKB-KW"/>
</dbReference>
<evidence type="ECO:0000259" key="16">
    <source>
        <dbReference type="PROSITE" id="PS50172"/>
    </source>
</evidence>
<dbReference type="Proteomes" id="UP000232323">
    <property type="component" value="Unassembled WGS sequence"/>
</dbReference>
<dbReference type="Pfam" id="PF00097">
    <property type="entry name" value="zf-C3HC4"/>
    <property type="match status" value="1"/>
</dbReference>
<keyword evidence="8" id="KW-0862">Zinc</keyword>
<keyword evidence="9" id="KW-0234">DNA repair</keyword>
<keyword evidence="7 13" id="KW-0863">Zinc-finger</keyword>
<evidence type="ECO:0000256" key="13">
    <source>
        <dbReference type="PROSITE-ProRule" id="PRU00175"/>
    </source>
</evidence>
<dbReference type="Gene3D" id="3.30.40.10">
    <property type="entry name" value="Zinc/RING finger domain, C3HC4 (zinc finger)"/>
    <property type="match status" value="1"/>
</dbReference>
<dbReference type="PANTHER" id="PTHR13763:SF0">
    <property type="entry name" value="BREAST CANCER TYPE 1 SUSCEPTIBILITY PROTEIN"/>
    <property type="match status" value="1"/>
</dbReference>
<dbReference type="GO" id="GO:0000724">
    <property type="term" value="P:double-strand break repair via homologous recombination"/>
    <property type="evidence" value="ECO:0007669"/>
    <property type="project" value="TreeGrafter"/>
</dbReference>
<dbReference type="GO" id="GO:0004842">
    <property type="term" value="F:ubiquitin-protein transferase activity"/>
    <property type="evidence" value="ECO:0007669"/>
    <property type="project" value="TreeGrafter"/>
</dbReference>
<keyword evidence="5" id="KW-0677">Repeat</keyword>
<keyword evidence="3" id="KW-0158">Chromosome</keyword>
<feature type="region of interest" description="Disordered" evidence="14">
    <location>
        <begin position="816"/>
        <end position="840"/>
    </location>
</feature>
<dbReference type="InterPro" id="IPR031099">
    <property type="entry name" value="BRCA1-associated"/>
</dbReference>
<dbReference type="Pfam" id="PF00533">
    <property type="entry name" value="BRCT"/>
    <property type="match status" value="1"/>
</dbReference>
<dbReference type="PANTHER" id="PTHR13763">
    <property type="entry name" value="BREAST CANCER TYPE 1 SUSCEPTIBILITY PROTEIN BRCA1"/>
    <property type="match status" value="1"/>
</dbReference>
<feature type="domain" description="BRCT" evidence="16">
    <location>
        <begin position="619"/>
        <end position="710"/>
    </location>
</feature>
<comment type="caution">
    <text evidence="17">The sequence shown here is derived from an EMBL/GenBank/DDBJ whole genome shotgun (WGS) entry which is preliminary data.</text>
</comment>
<evidence type="ECO:0000259" key="15">
    <source>
        <dbReference type="PROSITE" id="PS50089"/>
    </source>
</evidence>
<feature type="region of interest" description="Disordered" evidence="14">
    <location>
        <begin position="544"/>
        <end position="595"/>
    </location>
</feature>
<dbReference type="PROSITE" id="PS50089">
    <property type="entry name" value="ZF_RING_2"/>
    <property type="match status" value="1"/>
</dbReference>
<dbReference type="AlphaFoldDB" id="A0A250X3V3"/>
<dbReference type="EMBL" id="BEGY01000027">
    <property type="protein sequence ID" value="GAX77757.1"/>
    <property type="molecule type" value="Genomic_DNA"/>
</dbReference>
<protein>
    <recommendedName>
        <fullName evidence="12">RING-type E3 ubiquitin transferase BRCA1</fullName>
    </recommendedName>
</protein>
<evidence type="ECO:0000256" key="11">
    <source>
        <dbReference type="ARBA" id="ARBA00023306"/>
    </source>
</evidence>
<dbReference type="GO" id="GO:0045944">
    <property type="term" value="P:positive regulation of transcription by RNA polymerase II"/>
    <property type="evidence" value="ECO:0007669"/>
    <property type="project" value="TreeGrafter"/>
</dbReference>
<dbReference type="PROSITE" id="PS50172">
    <property type="entry name" value="BRCT"/>
    <property type="match status" value="1"/>
</dbReference>
<dbReference type="PROSITE" id="PS00518">
    <property type="entry name" value="ZF_RING_1"/>
    <property type="match status" value="1"/>
</dbReference>
<evidence type="ECO:0000256" key="5">
    <source>
        <dbReference type="ARBA" id="ARBA00022737"/>
    </source>
</evidence>
<keyword evidence="11" id="KW-0131">Cell cycle</keyword>
<name>A0A250X3V3_9CHLO</name>
<dbReference type="InterPro" id="IPR018957">
    <property type="entry name" value="Znf_C3HC4_RING-type"/>
</dbReference>
<reference evidence="17 18" key="1">
    <citation type="submission" date="2017-08" db="EMBL/GenBank/DDBJ databases">
        <title>Acidophilic green algal genome provides insights into adaptation to an acidic environment.</title>
        <authorList>
            <person name="Hirooka S."/>
            <person name="Hirose Y."/>
            <person name="Kanesaki Y."/>
            <person name="Higuchi S."/>
            <person name="Fujiwara T."/>
            <person name="Onuma R."/>
            <person name="Era A."/>
            <person name="Ohbayashi R."/>
            <person name="Uzuka A."/>
            <person name="Nozaki H."/>
            <person name="Yoshikawa H."/>
            <person name="Miyagishima S.Y."/>
        </authorList>
    </citation>
    <scope>NUCLEOTIDE SEQUENCE [LARGE SCALE GENOMIC DNA]</scope>
    <source>
        <strain evidence="17 18">NIES-2499</strain>
    </source>
</reference>
<dbReference type="STRING" id="1157962.A0A250X3V3"/>
<sequence length="916" mass="100824">MSVTSKIHQLVEECSSELFCSLCGSLFKAPHTFQACNHTFCWECVVKTLEGPGIVRSQCPQCGIPAWKRELRKNWLYDKTVNAIRAAQSILKDLECLQPALPRDLGLANSSCISGEGSVMGNLDRQRVWKHPVSDITPAAHVCAPQDDHSLKSLVETQSTSDNTTSVDLATRTMADNTPSVDLATHTMDDNVPSVDLATRTMDAFYKQIGCDEGFSKQQHHTHLCKSHHYPQQSGTPTRQGRILPSMLKESYAQFQAMLADYAKTIVQQQLPSQWAPPDEHSISCPPPDGITLLDLESCISIPDVEEVIVLKHELSILESWLKLALDQKCEVEKHLIPSFSGLHAMADLDQTIMKGEVEIQMDEEGADDRMMMSVVDEAVADDRMIMYVVDEDTVREGEFYSGTNQTSADPLRPSVILSYLGTELLDSGQAHPSMHEDISTSEASVCEKAPREMKGKADVQTNVEVYEGGCVVREGCVQRRVSILLHGTGQLDVPNQQNGSLVHQNISDPCGVLIHQIGNVQQGRKIFLQNGGNRQEDFCQQNSYEQHGDRQEASCQQNSSEQHGDALFSARPSALPPSAGHVGKTPTKDSTYDKDTPKFLQAVEDKQSEALPLSSNPGKVIVFTNVDKFLKRRWMKLIELLGESEVQADVDMETTHVISSIVDHNNKLITRRSKAYLLGILSGAWVLHLGWLEECERQGKWVEEEPYLIQGDSTALGAPAQCRLKATGLHNLHSSIPIRHLPLHIDLASGTGQGLPLHIDSASGTGQGLPAGRRLFFGRTFCLDSLGLEDALRAEKPVTQLLTMGGGAILMGKKQDASISHPSDTADNSKAETDPERGDVANRLDQESKCSMTASKAQGHFMLLTSAELTDSNVQHLIRKWGVYPLSFSWVFDSVSHMVPLPEDSYRILAAGLDS</sequence>
<evidence type="ECO:0000313" key="18">
    <source>
        <dbReference type="Proteomes" id="UP000232323"/>
    </source>
</evidence>
<keyword evidence="18" id="KW-1185">Reference proteome</keyword>
<dbReference type="InterPro" id="IPR036420">
    <property type="entry name" value="BRCT_dom_sf"/>
</dbReference>
<feature type="compositionally biased region" description="Basic and acidic residues" evidence="14">
    <location>
        <begin position="828"/>
        <end position="840"/>
    </location>
</feature>
<evidence type="ECO:0000256" key="8">
    <source>
        <dbReference type="ARBA" id="ARBA00022833"/>
    </source>
</evidence>
<dbReference type="InterPro" id="IPR001357">
    <property type="entry name" value="BRCT_dom"/>
</dbReference>
<evidence type="ECO:0000256" key="9">
    <source>
        <dbReference type="ARBA" id="ARBA00023204"/>
    </source>
</evidence>
<keyword evidence="10" id="KW-0539">Nucleus</keyword>
<dbReference type="Gene3D" id="3.40.50.10190">
    <property type="entry name" value="BRCT domain"/>
    <property type="match status" value="1"/>
</dbReference>
<dbReference type="GO" id="GO:0005694">
    <property type="term" value="C:chromosome"/>
    <property type="evidence" value="ECO:0007669"/>
    <property type="project" value="UniProtKB-SubCell"/>
</dbReference>
<evidence type="ECO:0000313" key="17">
    <source>
        <dbReference type="EMBL" id="GAX77757.1"/>
    </source>
</evidence>
<dbReference type="SUPFAM" id="SSF57850">
    <property type="entry name" value="RING/U-box"/>
    <property type="match status" value="1"/>
</dbReference>